<keyword evidence="1" id="KW-1133">Transmembrane helix</keyword>
<name>A0A1F4ULN2_UNCKA</name>
<organism evidence="2 3">
    <name type="scientific">candidate division WWE3 bacterium RBG_19FT_COMBO_34_6</name>
    <dbReference type="NCBI Taxonomy" id="1802612"/>
    <lineage>
        <taxon>Bacteria</taxon>
        <taxon>Katanobacteria</taxon>
    </lineage>
</organism>
<keyword evidence="1" id="KW-0812">Transmembrane</keyword>
<feature type="transmembrane region" description="Helical" evidence="1">
    <location>
        <begin position="6"/>
        <end position="27"/>
    </location>
</feature>
<reference evidence="2 3" key="1">
    <citation type="journal article" date="2016" name="Nat. Commun.">
        <title>Thousands of microbial genomes shed light on interconnected biogeochemical processes in an aquifer system.</title>
        <authorList>
            <person name="Anantharaman K."/>
            <person name="Brown C.T."/>
            <person name="Hug L.A."/>
            <person name="Sharon I."/>
            <person name="Castelle C.J."/>
            <person name="Probst A.J."/>
            <person name="Thomas B.C."/>
            <person name="Singh A."/>
            <person name="Wilkins M.J."/>
            <person name="Karaoz U."/>
            <person name="Brodie E.L."/>
            <person name="Williams K.H."/>
            <person name="Hubbard S.S."/>
            <person name="Banfield J.F."/>
        </authorList>
    </citation>
    <scope>NUCLEOTIDE SEQUENCE [LARGE SCALE GENOMIC DNA]</scope>
</reference>
<keyword evidence="1" id="KW-0472">Membrane</keyword>
<dbReference type="Proteomes" id="UP000178615">
    <property type="component" value="Unassembled WGS sequence"/>
</dbReference>
<evidence type="ECO:0000256" key="1">
    <source>
        <dbReference type="SAM" id="Phobius"/>
    </source>
</evidence>
<gene>
    <name evidence="2" type="ORF">A2V49_04705</name>
</gene>
<proteinExistence type="predicted"/>
<protein>
    <submittedName>
        <fullName evidence="2">Uncharacterized protein</fullName>
    </submittedName>
</protein>
<dbReference type="EMBL" id="MEUV01000051">
    <property type="protein sequence ID" value="OGC45123.1"/>
    <property type="molecule type" value="Genomic_DNA"/>
</dbReference>
<evidence type="ECO:0000313" key="2">
    <source>
        <dbReference type="EMBL" id="OGC45123.1"/>
    </source>
</evidence>
<evidence type="ECO:0000313" key="3">
    <source>
        <dbReference type="Proteomes" id="UP000178615"/>
    </source>
</evidence>
<comment type="caution">
    <text evidence="2">The sequence shown here is derived from an EMBL/GenBank/DDBJ whole genome shotgun (WGS) entry which is preliminary data.</text>
</comment>
<dbReference type="AlphaFoldDB" id="A0A1F4ULN2"/>
<sequence length="231" mass="27272">MRSNKIDVLIVILIFILISFGVGINYYKQYSVDKSKLPEKVEESRGFQRWITNLKNKDLDFINADDFKLIEENEIYNTKWIKVYSTDDTQAMSDLEQTLNLLKDVKKVAFSPSERAIVDYRNIKRDGYTPFEVHFYGIRDDKIINARILDCRTDINCYFDRAYFLNNNDVFVISEFSRNIKENETIFTPCLIDNECTYTIKVHVIDLINNKRLVYESKPFNIILSQVIPEL</sequence>
<accession>A0A1F4ULN2</accession>